<evidence type="ECO:0000256" key="2">
    <source>
        <dbReference type="ARBA" id="ARBA00022448"/>
    </source>
</evidence>
<comment type="caution">
    <text evidence="20">The sequence shown here is derived from an EMBL/GenBank/DDBJ whole genome shotgun (WGS) entry which is preliminary data.</text>
</comment>
<feature type="transmembrane region" description="Helical" evidence="16">
    <location>
        <begin position="129"/>
        <end position="150"/>
    </location>
</feature>
<dbReference type="SFLD" id="SFLDG01168">
    <property type="entry name" value="Ferric_reductase_subgroup_(FRE"/>
    <property type="match status" value="1"/>
</dbReference>
<keyword evidence="8 16" id="KW-1133">Transmembrane helix</keyword>
<evidence type="ECO:0000259" key="19">
    <source>
        <dbReference type="Pfam" id="PF08030"/>
    </source>
</evidence>
<keyword evidence="3" id="KW-0285">Flavoprotein</keyword>
<dbReference type="CDD" id="cd06186">
    <property type="entry name" value="NOX_Duox_like_FAD_NADP"/>
    <property type="match status" value="1"/>
</dbReference>
<dbReference type="InterPro" id="IPR039261">
    <property type="entry name" value="FNR_nucleotide-bd"/>
</dbReference>
<evidence type="ECO:0000256" key="5">
    <source>
        <dbReference type="ARBA" id="ARBA00022827"/>
    </source>
</evidence>
<proteinExistence type="inferred from homology"/>
<dbReference type="InterPro" id="IPR013121">
    <property type="entry name" value="Fe_red_NAD-bd_6"/>
</dbReference>
<feature type="domain" description="Ferric reductase NAD binding" evidence="19">
    <location>
        <begin position="347"/>
        <end position="500"/>
    </location>
</feature>
<dbReference type="InterPro" id="IPR050369">
    <property type="entry name" value="RBOH/FRE"/>
</dbReference>
<dbReference type="GO" id="GO:0005886">
    <property type="term" value="C:plasma membrane"/>
    <property type="evidence" value="ECO:0007669"/>
    <property type="project" value="TreeGrafter"/>
</dbReference>
<feature type="transmembrane region" description="Helical" evidence="16">
    <location>
        <begin position="216"/>
        <end position="233"/>
    </location>
</feature>
<dbReference type="EMBL" id="CAKXYY010000001">
    <property type="protein sequence ID" value="CAH2350303.1"/>
    <property type="molecule type" value="Genomic_DNA"/>
</dbReference>
<dbReference type="Gene3D" id="3.40.50.80">
    <property type="entry name" value="Nucleotide-binding domain of ferredoxin-NADP reductase (FNR) module"/>
    <property type="match status" value="1"/>
</dbReference>
<dbReference type="GO" id="GO:0000293">
    <property type="term" value="F:ferric-chelate reductase activity"/>
    <property type="evidence" value="ECO:0007669"/>
    <property type="project" value="TreeGrafter"/>
</dbReference>
<feature type="transmembrane region" description="Helical" evidence="16">
    <location>
        <begin position="58"/>
        <end position="80"/>
    </location>
</feature>
<feature type="domain" description="Ferric oxidoreductase" evidence="17">
    <location>
        <begin position="93"/>
        <end position="208"/>
    </location>
</feature>
<keyword evidence="9" id="KW-0560">Oxidoreductase</keyword>
<gene>
    <name evidence="20" type="ORF">CLIB1423_01S07052</name>
</gene>
<dbReference type="PANTHER" id="PTHR11972">
    <property type="entry name" value="NADPH OXIDASE"/>
    <property type="match status" value="1"/>
</dbReference>
<reference evidence="20" key="1">
    <citation type="submission" date="2022-03" db="EMBL/GenBank/DDBJ databases">
        <authorList>
            <person name="Legras J.-L."/>
            <person name="Devillers H."/>
            <person name="Grondin C."/>
        </authorList>
    </citation>
    <scope>NUCLEOTIDE SEQUENCE</scope>
    <source>
        <strain evidence="20">CLIB 1423</strain>
    </source>
</reference>
<dbReference type="GO" id="GO:0033215">
    <property type="term" value="P:reductive iron assimilation"/>
    <property type="evidence" value="ECO:0007669"/>
    <property type="project" value="TreeGrafter"/>
</dbReference>
<feature type="transmembrane region" description="Helical" evidence="16">
    <location>
        <begin position="192"/>
        <end position="210"/>
    </location>
</feature>
<protein>
    <recommendedName>
        <fullName evidence="14">Probable metalloreductase AIM14</fullName>
    </recommendedName>
</protein>
<comment type="subcellular location">
    <subcellularLocation>
        <location evidence="1">Membrane</location>
        <topology evidence="1">Multi-pass membrane protein</topology>
    </subcellularLocation>
</comment>
<evidence type="ECO:0000313" key="21">
    <source>
        <dbReference type="Proteomes" id="UP000837801"/>
    </source>
</evidence>
<keyword evidence="4 16" id="KW-0812">Transmembrane</keyword>
<feature type="transmembrane region" description="Helical" evidence="16">
    <location>
        <begin position="162"/>
        <end position="180"/>
    </location>
</feature>
<keyword evidence="7" id="KW-0249">Electron transport</keyword>
<evidence type="ECO:0000256" key="6">
    <source>
        <dbReference type="ARBA" id="ARBA00022857"/>
    </source>
</evidence>
<evidence type="ECO:0000256" key="1">
    <source>
        <dbReference type="ARBA" id="ARBA00004141"/>
    </source>
</evidence>
<keyword evidence="5" id="KW-0274">FAD</keyword>
<dbReference type="SUPFAM" id="SSF52343">
    <property type="entry name" value="Ferredoxin reductase-like, C-terminal NADP-linked domain"/>
    <property type="match status" value="1"/>
</dbReference>
<comment type="similarity">
    <text evidence="13">Belongs to the ferric reductase (FRE) family. AIM14 subfamily.</text>
</comment>
<keyword evidence="6" id="KW-0521">NADP</keyword>
<organism evidence="20 21">
    <name type="scientific">[Candida] railenensis</name>
    <dbReference type="NCBI Taxonomy" id="45579"/>
    <lineage>
        <taxon>Eukaryota</taxon>
        <taxon>Fungi</taxon>
        <taxon>Dikarya</taxon>
        <taxon>Ascomycota</taxon>
        <taxon>Saccharomycotina</taxon>
        <taxon>Pichiomycetes</taxon>
        <taxon>Debaryomycetaceae</taxon>
        <taxon>Kurtzmaniella</taxon>
    </lineage>
</organism>
<dbReference type="AlphaFoldDB" id="A0A9P0QKM8"/>
<evidence type="ECO:0000256" key="10">
    <source>
        <dbReference type="ARBA" id="ARBA00023065"/>
    </source>
</evidence>
<evidence type="ECO:0000256" key="11">
    <source>
        <dbReference type="ARBA" id="ARBA00023136"/>
    </source>
</evidence>
<dbReference type="Pfam" id="PF08022">
    <property type="entry name" value="FAD_binding_8"/>
    <property type="match status" value="1"/>
</dbReference>
<feature type="transmembrane region" description="Helical" evidence="16">
    <location>
        <begin position="19"/>
        <end position="37"/>
    </location>
</feature>
<evidence type="ECO:0000313" key="20">
    <source>
        <dbReference type="EMBL" id="CAH2350303.1"/>
    </source>
</evidence>
<feature type="compositionally biased region" description="Polar residues" evidence="15">
    <location>
        <begin position="433"/>
        <end position="448"/>
    </location>
</feature>
<accession>A0A9P0QKM8</accession>
<evidence type="ECO:0000259" key="18">
    <source>
        <dbReference type="Pfam" id="PF08022"/>
    </source>
</evidence>
<evidence type="ECO:0000259" key="17">
    <source>
        <dbReference type="Pfam" id="PF01794"/>
    </source>
</evidence>
<keyword evidence="2" id="KW-0813">Transport</keyword>
<dbReference type="SFLD" id="SFLDF00463">
    <property type="entry name" value="AIM14"/>
    <property type="match status" value="1"/>
</dbReference>
<evidence type="ECO:0000256" key="7">
    <source>
        <dbReference type="ARBA" id="ARBA00022982"/>
    </source>
</evidence>
<evidence type="ECO:0000256" key="4">
    <source>
        <dbReference type="ARBA" id="ARBA00022692"/>
    </source>
</evidence>
<sequence>MSRISARHAGHEHTVNIKYGYLVLFLSVVHASLLVWSSYASIKNWRRNGKPSRRNSQLLPTSIIISIWAVLIAVISVWYVDLPENYSVTIKRLGRISYALIPFDIFLVLRPSSQGGIFNYLTTMNLHKWLSRLIIVLSLLHGIGFTVKWIIEGTLIEKTLKWDNLLGAIAWWFVLVLLVVSSKVVRSRIYKWFYVYHNLTAWIFVVAIGFHARPGVFLYACSCLGLFAFQIWLRFSQSIKIEVENLEVISDPHSSLQVVRMPKIYFPPWSPTSHIRISMNLNILETYLFPSHPYTIASTIDDEYCDLIVKKTNNVDFIRNKQQNSTGSYTVVGPFPSLPEPFFITSESVSIICGGSGISFGLPILKGINSNAEINLFWCIRNRSDLHILKALKFDEKITVFITDQSEYSDGIEGTNEDEAQMGLLDQEEQDDASQNPIELDDFSSNKSQVEDDTKNITIKQGRPVFDEIFHGLNTSSDKNNKWLIACGPQGLIEASKKWCGENDVPLLSELYEF</sequence>
<dbReference type="PANTHER" id="PTHR11972:SF198">
    <property type="entry name" value="METALLOREDUCTASE AIM14-RELATED"/>
    <property type="match status" value="1"/>
</dbReference>
<dbReference type="InterPro" id="IPR013130">
    <property type="entry name" value="Fe3_Rdtase_TM_dom"/>
</dbReference>
<evidence type="ECO:0000256" key="16">
    <source>
        <dbReference type="SAM" id="Phobius"/>
    </source>
</evidence>
<dbReference type="SFLD" id="SFLDS00052">
    <property type="entry name" value="Ferric_Reductase_Domain"/>
    <property type="match status" value="1"/>
</dbReference>
<evidence type="ECO:0000256" key="8">
    <source>
        <dbReference type="ARBA" id="ARBA00022989"/>
    </source>
</evidence>
<keyword evidence="11 16" id="KW-0472">Membrane</keyword>
<evidence type="ECO:0000256" key="15">
    <source>
        <dbReference type="SAM" id="MobiDB-lite"/>
    </source>
</evidence>
<keyword evidence="21" id="KW-1185">Reference proteome</keyword>
<dbReference type="InterPro" id="IPR013112">
    <property type="entry name" value="FAD-bd_8"/>
</dbReference>
<evidence type="ECO:0000256" key="14">
    <source>
        <dbReference type="ARBA" id="ARBA00039704"/>
    </source>
</evidence>
<dbReference type="Pfam" id="PF08030">
    <property type="entry name" value="NAD_binding_6"/>
    <property type="match status" value="1"/>
</dbReference>
<keyword evidence="10" id="KW-0406">Ion transport</keyword>
<evidence type="ECO:0000256" key="9">
    <source>
        <dbReference type="ARBA" id="ARBA00023002"/>
    </source>
</evidence>
<evidence type="ECO:0000256" key="13">
    <source>
        <dbReference type="ARBA" id="ARBA00038065"/>
    </source>
</evidence>
<evidence type="ECO:0000256" key="12">
    <source>
        <dbReference type="ARBA" id="ARBA00037386"/>
    </source>
</evidence>
<feature type="domain" description="FAD-binding 8" evidence="18">
    <location>
        <begin position="256"/>
        <end position="315"/>
    </location>
</feature>
<name>A0A9P0QKM8_9ASCO</name>
<evidence type="ECO:0000256" key="3">
    <source>
        <dbReference type="ARBA" id="ARBA00022630"/>
    </source>
</evidence>
<comment type="function">
    <text evidence="12">Probable cell surface metalloreductase. May be involved in iron or copper homeostasis.</text>
</comment>
<dbReference type="OrthoDB" id="17725at2759"/>
<dbReference type="Proteomes" id="UP000837801">
    <property type="component" value="Unassembled WGS sequence"/>
</dbReference>
<dbReference type="Pfam" id="PF01794">
    <property type="entry name" value="Ferric_reduct"/>
    <property type="match status" value="1"/>
</dbReference>
<feature type="region of interest" description="Disordered" evidence="15">
    <location>
        <begin position="428"/>
        <end position="451"/>
    </location>
</feature>